<feature type="transmembrane region" description="Helical" evidence="1">
    <location>
        <begin position="291"/>
        <end position="309"/>
    </location>
</feature>
<accession>A0A1C0ACT9</accession>
<dbReference type="Proteomes" id="UP000093514">
    <property type="component" value="Unassembled WGS sequence"/>
</dbReference>
<sequence>MKINKILQIAVTYIGAIIGAGFASGQEILQFFVIYGNNGLLGVILSSLLFSILGIFIVQISYTLKANNYKDLFYSIAGRKFGFIADLILTLFLLGSLIVMLAGSKEIFNQFFNYKINLGLILTTIIILWSNYYGVEGIMKLNLMLIPLLLVIIIVVLGGIIDNFSIIFPHNYLKLDWIASSFIYTGYNLILALTVLVPLSLEVEKEELFCGIFGGGIVLGVIAFFLYYLLYQFYDEIVNSQIPIIDIIAHYKYNIYYIYSTTLWLAMLTTASCNLYALTSRLNDSVGLSERKVIFIILIFVFPFVKMPFSRLVELIYPQLGKLSLGLLLFLIFSYVTSFNKYS</sequence>
<dbReference type="PANTHER" id="PTHR37814:SF1">
    <property type="entry name" value="MEMBRANE PROTEIN"/>
    <property type="match status" value="1"/>
</dbReference>
<feature type="transmembrane region" description="Helical" evidence="1">
    <location>
        <begin position="208"/>
        <end position="230"/>
    </location>
</feature>
<reference evidence="3" key="1">
    <citation type="submission" date="2016-07" db="EMBL/GenBank/DDBJ databases">
        <authorList>
            <person name="Florea S."/>
            <person name="Webb J.S."/>
            <person name="Jaromczyk J."/>
            <person name="Schardl C.L."/>
        </authorList>
    </citation>
    <scope>NUCLEOTIDE SEQUENCE [LARGE SCALE GENOMIC DNA]</scope>
    <source>
        <strain evidence="3">Z6</strain>
    </source>
</reference>
<name>A0A1C0ACT9_9FIRM</name>
<dbReference type="OrthoDB" id="4424890at2"/>
<evidence type="ECO:0008006" key="4">
    <source>
        <dbReference type="Google" id="ProtNLM"/>
    </source>
</evidence>
<keyword evidence="1" id="KW-0472">Membrane</keyword>
<feature type="transmembrane region" description="Helical" evidence="1">
    <location>
        <begin position="256"/>
        <end position="279"/>
    </location>
</feature>
<keyword evidence="1" id="KW-0812">Transmembrane</keyword>
<evidence type="ECO:0000313" key="3">
    <source>
        <dbReference type="Proteomes" id="UP000093514"/>
    </source>
</evidence>
<gene>
    <name evidence="2" type="ORF">U472_00805</name>
</gene>
<feature type="transmembrane region" description="Helical" evidence="1">
    <location>
        <begin position="41"/>
        <end position="62"/>
    </location>
</feature>
<reference evidence="2 3" key="2">
    <citation type="submission" date="2016-08" db="EMBL/GenBank/DDBJ databases">
        <title>Orenia metallireducens sp. nov. strain Z6, a Novel Metal-reducing Firmicute from the Deep Subsurface.</title>
        <authorList>
            <person name="Maxim B.I."/>
            <person name="Kenneth K."/>
            <person name="Flynn T.M."/>
            <person name="Oloughlin E.J."/>
            <person name="Locke R.A."/>
            <person name="Weber J.R."/>
            <person name="Egan S.M."/>
            <person name="Mackie R.I."/>
            <person name="Cann I.K."/>
        </authorList>
    </citation>
    <scope>NUCLEOTIDE SEQUENCE [LARGE SCALE GENOMIC DNA]</scope>
    <source>
        <strain evidence="2 3">Z6</strain>
    </source>
</reference>
<dbReference type="AlphaFoldDB" id="A0A1C0ACT9"/>
<keyword evidence="1" id="KW-1133">Transmembrane helix</keyword>
<evidence type="ECO:0000256" key="1">
    <source>
        <dbReference type="SAM" id="Phobius"/>
    </source>
</evidence>
<feature type="transmembrane region" description="Helical" evidence="1">
    <location>
        <begin position="83"/>
        <end position="104"/>
    </location>
</feature>
<protein>
    <recommendedName>
        <fullName evidence="4">Membrane protein YkvI</fullName>
    </recommendedName>
</protein>
<keyword evidence="3" id="KW-1185">Reference proteome</keyword>
<comment type="caution">
    <text evidence="2">The sequence shown here is derived from an EMBL/GenBank/DDBJ whole genome shotgun (WGS) entry which is preliminary data.</text>
</comment>
<dbReference type="RefSeq" id="WP_068714541.1">
    <property type="nucleotide sequence ID" value="NZ_LWDV01000005.1"/>
</dbReference>
<dbReference type="EMBL" id="LWDV01000005">
    <property type="protein sequence ID" value="OCL28458.1"/>
    <property type="molecule type" value="Genomic_DNA"/>
</dbReference>
<feature type="transmembrane region" description="Helical" evidence="1">
    <location>
        <begin position="315"/>
        <end position="336"/>
    </location>
</feature>
<organism evidence="2 3">
    <name type="scientific">Orenia metallireducens</name>
    <dbReference type="NCBI Taxonomy" id="1413210"/>
    <lineage>
        <taxon>Bacteria</taxon>
        <taxon>Bacillati</taxon>
        <taxon>Bacillota</taxon>
        <taxon>Clostridia</taxon>
        <taxon>Halanaerobiales</taxon>
        <taxon>Halobacteroidaceae</taxon>
        <taxon>Orenia</taxon>
    </lineage>
</organism>
<dbReference type="PANTHER" id="PTHR37814">
    <property type="entry name" value="CONSERVED MEMBRANE PROTEIN"/>
    <property type="match status" value="1"/>
</dbReference>
<proteinExistence type="predicted"/>
<evidence type="ECO:0000313" key="2">
    <source>
        <dbReference type="EMBL" id="OCL28458.1"/>
    </source>
</evidence>
<feature type="transmembrane region" description="Helical" evidence="1">
    <location>
        <begin position="116"/>
        <end position="134"/>
    </location>
</feature>
<feature type="transmembrane region" description="Helical" evidence="1">
    <location>
        <begin position="181"/>
        <end position="201"/>
    </location>
</feature>
<feature type="transmembrane region" description="Helical" evidence="1">
    <location>
        <begin position="141"/>
        <end position="161"/>
    </location>
</feature>
<dbReference type="InterPro" id="IPR038728">
    <property type="entry name" value="YkvI-like"/>
</dbReference>